<reference evidence="3" key="1">
    <citation type="submission" date="2023-07" db="EMBL/GenBank/DDBJ databases">
        <title>draft genome sequence of fig (Ficus carica).</title>
        <authorList>
            <person name="Takahashi T."/>
            <person name="Nishimura K."/>
        </authorList>
    </citation>
    <scope>NUCLEOTIDE SEQUENCE</scope>
</reference>
<keyword evidence="2" id="KW-0812">Transmembrane</keyword>
<dbReference type="EMBL" id="BTGU01000022">
    <property type="protein sequence ID" value="GMN46366.1"/>
    <property type="molecule type" value="Genomic_DNA"/>
</dbReference>
<comment type="caution">
    <text evidence="3">The sequence shown here is derived from an EMBL/GenBank/DDBJ whole genome shotgun (WGS) entry which is preliminary data.</text>
</comment>
<evidence type="ECO:0000313" key="4">
    <source>
        <dbReference type="Proteomes" id="UP001187192"/>
    </source>
</evidence>
<evidence type="ECO:0008006" key="5">
    <source>
        <dbReference type="Google" id="ProtNLM"/>
    </source>
</evidence>
<gene>
    <name evidence="3" type="ORF">TIFTF001_015554</name>
</gene>
<dbReference type="Gramene" id="FCD_00019079-RA">
    <property type="protein sequence ID" value="FCD_00019079-RA:cds"/>
    <property type="gene ID" value="FCD_00019079"/>
</dbReference>
<organism evidence="3 4">
    <name type="scientific">Ficus carica</name>
    <name type="common">Common fig</name>
    <dbReference type="NCBI Taxonomy" id="3494"/>
    <lineage>
        <taxon>Eukaryota</taxon>
        <taxon>Viridiplantae</taxon>
        <taxon>Streptophyta</taxon>
        <taxon>Embryophyta</taxon>
        <taxon>Tracheophyta</taxon>
        <taxon>Spermatophyta</taxon>
        <taxon>Magnoliopsida</taxon>
        <taxon>eudicotyledons</taxon>
        <taxon>Gunneridae</taxon>
        <taxon>Pentapetalae</taxon>
        <taxon>rosids</taxon>
        <taxon>fabids</taxon>
        <taxon>Rosales</taxon>
        <taxon>Moraceae</taxon>
        <taxon>Ficeae</taxon>
        <taxon>Ficus</taxon>
    </lineage>
</organism>
<keyword evidence="2" id="KW-0472">Membrane</keyword>
<protein>
    <recommendedName>
        <fullName evidence="5">Transmembrane protein</fullName>
    </recommendedName>
</protein>
<evidence type="ECO:0000256" key="1">
    <source>
        <dbReference type="SAM" id="MobiDB-lite"/>
    </source>
</evidence>
<evidence type="ECO:0000313" key="3">
    <source>
        <dbReference type="EMBL" id="GMN46366.1"/>
    </source>
</evidence>
<keyword evidence="4" id="KW-1185">Reference proteome</keyword>
<dbReference type="AlphaFoldDB" id="A0AA88ALP8"/>
<proteinExistence type="predicted"/>
<name>A0AA88ALP8_FICCA</name>
<evidence type="ECO:0000256" key="2">
    <source>
        <dbReference type="SAM" id="Phobius"/>
    </source>
</evidence>
<accession>A0AA88ALP8</accession>
<sequence>MGSSHAFYSFLLLLLIGTVVIIPSSSNELYAEVKRMRKLRDSLPSPPPPPISNDMEADYSPPKQPRAATDFVHVHD</sequence>
<feature type="transmembrane region" description="Helical" evidence="2">
    <location>
        <begin position="6"/>
        <end position="30"/>
    </location>
</feature>
<dbReference type="Proteomes" id="UP001187192">
    <property type="component" value="Unassembled WGS sequence"/>
</dbReference>
<keyword evidence="2" id="KW-1133">Transmembrane helix</keyword>
<feature type="region of interest" description="Disordered" evidence="1">
    <location>
        <begin position="40"/>
        <end position="76"/>
    </location>
</feature>